<dbReference type="FunFam" id="1.20.970.10:FF:000006">
    <property type="entry name" value="Anthranilate phosphoribosyltransferase"/>
    <property type="match status" value="1"/>
</dbReference>
<comment type="caution">
    <text evidence="12">Lacks conserved residue(s) required for the propagation of feature annotation.</text>
</comment>
<dbReference type="Proteomes" id="UP000265882">
    <property type="component" value="Unassembled WGS sequence"/>
</dbReference>
<comment type="pathway">
    <text evidence="1 12">Amino-acid biosynthesis; L-tryptophan biosynthesis; L-tryptophan from chorismate: step 2/5.</text>
</comment>
<dbReference type="InterPro" id="IPR035902">
    <property type="entry name" value="Nuc_phospho_transferase"/>
</dbReference>
<evidence type="ECO:0000256" key="3">
    <source>
        <dbReference type="ARBA" id="ARBA00022605"/>
    </source>
</evidence>
<feature type="binding site" evidence="12">
    <location>
        <position position="92"/>
    </location>
    <ligand>
        <name>Mg(2+)</name>
        <dbReference type="ChEBI" id="CHEBI:18420"/>
        <label>1</label>
    </ligand>
</feature>
<evidence type="ECO:0000256" key="12">
    <source>
        <dbReference type="HAMAP-Rule" id="MF_00211"/>
    </source>
</evidence>
<dbReference type="InterPro" id="IPR000312">
    <property type="entry name" value="Glycosyl_Trfase_fam3"/>
</dbReference>
<evidence type="ECO:0000256" key="11">
    <source>
        <dbReference type="ARBA" id="ARBA00061188"/>
    </source>
</evidence>
<feature type="binding site" evidence="12">
    <location>
        <position position="166"/>
    </location>
    <ligand>
        <name>anthranilate</name>
        <dbReference type="ChEBI" id="CHEBI:16567"/>
        <label>2</label>
    </ligand>
</feature>
<name>A0A3A4P1L0_ABYX5</name>
<evidence type="ECO:0000256" key="4">
    <source>
        <dbReference type="ARBA" id="ARBA00022676"/>
    </source>
</evidence>
<dbReference type="GO" id="GO:0000162">
    <property type="term" value="P:L-tryptophan biosynthetic process"/>
    <property type="evidence" value="ECO:0007669"/>
    <property type="project" value="UniProtKB-UniRule"/>
</dbReference>
<evidence type="ECO:0000256" key="8">
    <source>
        <dbReference type="ARBA" id="ARBA00022842"/>
    </source>
</evidence>
<dbReference type="Gene3D" id="3.40.1030.10">
    <property type="entry name" value="Nucleoside phosphorylase/phosphoribosyltransferase catalytic domain"/>
    <property type="match status" value="1"/>
</dbReference>
<feature type="binding site" evidence="12">
    <location>
        <position position="88"/>
    </location>
    <ligand>
        <name>5-phospho-alpha-D-ribose 1-diphosphate</name>
        <dbReference type="ChEBI" id="CHEBI:58017"/>
    </ligand>
</feature>
<gene>
    <name evidence="12 15" type="primary">trpD</name>
    <name evidence="15" type="ORF">C4520_02845</name>
</gene>
<feature type="binding site" evidence="12">
    <location>
        <position position="111"/>
    </location>
    <ligand>
        <name>anthranilate</name>
        <dbReference type="ChEBI" id="CHEBI:16567"/>
        <label>1</label>
    </ligand>
</feature>
<dbReference type="Pfam" id="PF02885">
    <property type="entry name" value="Glycos_trans_3N"/>
    <property type="match status" value="1"/>
</dbReference>
<sequence length="336" mass="35485">MFKEFLKKTCDRKNLSTGEAAAAMDEIMSGRATPAQIAAFLVSLRMKGETVEEITGCAQVMRDKVIRLNPKRRPLVDTCGTGGDGAGTFNVSTAAAFVAAGAGVAVAKHGNRGMSSLCGSADVLEQLGIRIEAEPSAVEQSIDEVGFGFMFAPLYHGAMKYAVGPRREIGIRTVFNILGPISNPAFADAQVIGVCDRSFLEPLAHVLRNLGTRHAFVVCGADGLDEITVTSTSFIAEVRDGKVTTYEFDPAELGIKRSRREALSGGDPAANARIIEAILKGEEGARRDIVLLNVAFALIAAGKVESVADGIEAAASSIDSGAALEKLRRLREVSAR</sequence>
<comment type="caution">
    <text evidence="15">The sequence shown here is derived from an EMBL/GenBank/DDBJ whole genome shotgun (WGS) entry which is preliminary data.</text>
</comment>
<dbReference type="InterPro" id="IPR017459">
    <property type="entry name" value="Glycosyl_Trfase_fam3_N_dom"/>
</dbReference>
<keyword evidence="4 12" id="KW-0328">Glycosyltransferase</keyword>
<dbReference type="PANTHER" id="PTHR43285">
    <property type="entry name" value="ANTHRANILATE PHOSPHORIBOSYLTRANSFERASE"/>
    <property type="match status" value="1"/>
</dbReference>
<evidence type="ECO:0000256" key="2">
    <source>
        <dbReference type="ARBA" id="ARBA00011738"/>
    </source>
</evidence>
<dbReference type="Pfam" id="PF00591">
    <property type="entry name" value="Glycos_transf_3"/>
    <property type="match status" value="1"/>
</dbReference>
<dbReference type="SUPFAM" id="SSF47648">
    <property type="entry name" value="Nucleoside phosphorylase/phosphoribosyltransferase N-terminal domain"/>
    <property type="match status" value="1"/>
</dbReference>
<dbReference type="InterPro" id="IPR005940">
    <property type="entry name" value="Anthranilate_Pribosyl_Tfrase"/>
</dbReference>
<accession>A0A3A4P1L0</accession>
<evidence type="ECO:0000256" key="1">
    <source>
        <dbReference type="ARBA" id="ARBA00004907"/>
    </source>
</evidence>
<evidence type="ECO:0000256" key="6">
    <source>
        <dbReference type="ARBA" id="ARBA00022723"/>
    </source>
</evidence>
<feature type="domain" description="Glycosyl transferase family 3" evidence="13">
    <location>
        <begin position="73"/>
        <end position="324"/>
    </location>
</feature>
<comment type="function">
    <text evidence="12">Catalyzes the transfer of the phosphoribosyl group of 5-phosphorylribose-1-pyrophosphate (PRPP) to anthranilate to yield N-(5'-phosphoribosyl)-anthranilate (PRA).</text>
</comment>
<dbReference type="InterPro" id="IPR036320">
    <property type="entry name" value="Glycosyl_Trfase_fam3_N_dom_sf"/>
</dbReference>
<dbReference type="EC" id="2.4.2.18" evidence="12"/>
<feature type="binding site" evidence="12">
    <location>
        <position position="80"/>
    </location>
    <ligand>
        <name>5-phospho-alpha-D-ribose 1-diphosphate</name>
        <dbReference type="ChEBI" id="CHEBI:58017"/>
    </ligand>
</feature>
<keyword evidence="8 12" id="KW-0460">Magnesium</keyword>
<dbReference type="GO" id="GO:0005829">
    <property type="term" value="C:cytosol"/>
    <property type="evidence" value="ECO:0007669"/>
    <property type="project" value="TreeGrafter"/>
</dbReference>
<comment type="subunit">
    <text evidence="2 12">Homodimer.</text>
</comment>
<dbReference type="HAMAP" id="MF_00211">
    <property type="entry name" value="TrpD"/>
    <property type="match status" value="1"/>
</dbReference>
<feature type="binding site" evidence="12">
    <location>
        <begin position="83"/>
        <end position="84"/>
    </location>
    <ligand>
        <name>5-phospho-alpha-D-ribose 1-diphosphate</name>
        <dbReference type="ChEBI" id="CHEBI:58017"/>
    </ligand>
</feature>
<dbReference type="UniPathway" id="UPA00035">
    <property type="reaction ID" value="UER00041"/>
</dbReference>
<comment type="similarity">
    <text evidence="11">In the C-terminal section; belongs to the anthranilate phosphoribosyltransferase family.</text>
</comment>
<dbReference type="EMBL" id="QZKU01000026">
    <property type="protein sequence ID" value="RJP25112.1"/>
    <property type="molecule type" value="Genomic_DNA"/>
</dbReference>
<feature type="binding site" evidence="12">
    <location>
        <begin position="90"/>
        <end position="93"/>
    </location>
    <ligand>
        <name>5-phospho-alpha-D-ribose 1-diphosphate</name>
        <dbReference type="ChEBI" id="CHEBI:58017"/>
    </ligand>
</feature>
<keyword evidence="5 12" id="KW-0808">Transferase</keyword>
<feature type="domain" description="Glycosyl transferase family 3 N-terminal" evidence="14">
    <location>
        <begin position="3"/>
        <end position="64"/>
    </location>
</feature>
<keyword evidence="9 12" id="KW-0057">Aromatic amino acid biosynthesis</keyword>
<evidence type="ECO:0000256" key="10">
    <source>
        <dbReference type="ARBA" id="ARBA00052328"/>
    </source>
</evidence>
<evidence type="ECO:0000313" key="16">
    <source>
        <dbReference type="Proteomes" id="UP000265882"/>
    </source>
</evidence>
<evidence type="ECO:0000256" key="9">
    <source>
        <dbReference type="ARBA" id="ARBA00023141"/>
    </source>
</evidence>
<feature type="binding site" evidence="12">
    <location>
        <position position="80"/>
    </location>
    <ligand>
        <name>anthranilate</name>
        <dbReference type="ChEBI" id="CHEBI:16567"/>
        <label>1</label>
    </ligand>
</feature>
<keyword evidence="3 12" id="KW-0028">Amino-acid biosynthesis</keyword>
<comment type="catalytic activity">
    <reaction evidence="10 12">
        <text>N-(5-phospho-beta-D-ribosyl)anthranilate + diphosphate = 5-phospho-alpha-D-ribose 1-diphosphate + anthranilate</text>
        <dbReference type="Rhea" id="RHEA:11768"/>
        <dbReference type="ChEBI" id="CHEBI:16567"/>
        <dbReference type="ChEBI" id="CHEBI:18277"/>
        <dbReference type="ChEBI" id="CHEBI:33019"/>
        <dbReference type="ChEBI" id="CHEBI:58017"/>
        <dbReference type="EC" id="2.4.2.18"/>
    </reaction>
</comment>
<feature type="binding site" evidence="12">
    <location>
        <position position="120"/>
    </location>
    <ligand>
        <name>5-phospho-alpha-D-ribose 1-diphosphate</name>
        <dbReference type="ChEBI" id="CHEBI:58017"/>
    </ligand>
</feature>
<dbReference type="GO" id="GO:0004048">
    <property type="term" value="F:anthranilate phosphoribosyltransferase activity"/>
    <property type="evidence" value="ECO:0007669"/>
    <property type="project" value="UniProtKB-UniRule"/>
</dbReference>
<dbReference type="PANTHER" id="PTHR43285:SF2">
    <property type="entry name" value="ANTHRANILATE PHOSPHORIBOSYLTRANSFERASE"/>
    <property type="match status" value="1"/>
</dbReference>
<keyword evidence="7 12" id="KW-0822">Tryptophan biosynthesis</keyword>
<feature type="binding site" evidence="12">
    <location>
        <begin position="108"/>
        <end position="116"/>
    </location>
    <ligand>
        <name>5-phospho-alpha-D-ribose 1-diphosphate</name>
        <dbReference type="ChEBI" id="CHEBI:58017"/>
    </ligand>
</feature>
<evidence type="ECO:0000256" key="5">
    <source>
        <dbReference type="ARBA" id="ARBA00022679"/>
    </source>
</evidence>
<feature type="binding site" evidence="12">
    <location>
        <position position="226"/>
    </location>
    <ligand>
        <name>Mg(2+)</name>
        <dbReference type="ChEBI" id="CHEBI:18420"/>
        <label>1</label>
    </ligand>
</feature>
<comment type="cofactor">
    <cofactor evidence="12">
        <name>Mg(2+)</name>
        <dbReference type="ChEBI" id="CHEBI:18420"/>
    </cofactor>
    <text evidence="12">Binds 2 magnesium ions per monomer.</text>
</comment>
<protein>
    <recommendedName>
        <fullName evidence="12">Anthranilate phosphoribosyltransferase</fullName>
        <ecNumber evidence="12">2.4.2.18</ecNumber>
    </recommendedName>
</protein>
<dbReference type="NCBIfam" id="TIGR01245">
    <property type="entry name" value="trpD"/>
    <property type="match status" value="1"/>
</dbReference>
<proteinExistence type="inferred from homology"/>
<evidence type="ECO:0000259" key="14">
    <source>
        <dbReference type="Pfam" id="PF02885"/>
    </source>
</evidence>
<keyword evidence="6 12" id="KW-0479">Metal-binding</keyword>
<organism evidence="15 16">
    <name type="scientific">Abyssobacteria bacterium (strain SURF_5)</name>
    <dbReference type="NCBI Taxonomy" id="2093360"/>
    <lineage>
        <taxon>Bacteria</taxon>
        <taxon>Pseudomonadati</taxon>
        <taxon>Candidatus Hydrogenedentota</taxon>
        <taxon>Candidatus Abyssobacteria</taxon>
    </lineage>
</organism>
<dbReference type="GO" id="GO:0000287">
    <property type="term" value="F:magnesium ion binding"/>
    <property type="evidence" value="ECO:0007669"/>
    <property type="project" value="UniProtKB-UniRule"/>
</dbReference>
<evidence type="ECO:0000256" key="7">
    <source>
        <dbReference type="ARBA" id="ARBA00022822"/>
    </source>
</evidence>
<evidence type="ECO:0000259" key="13">
    <source>
        <dbReference type="Pfam" id="PF00591"/>
    </source>
</evidence>
<feature type="binding site" evidence="12">
    <location>
        <position position="226"/>
    </location>
    <ligand>
        <name>Mg(2+)</name>
        <dbReference type="ChEBI" id="CHEBI:18420"/>
        <label>2</label>
    </ligand>
</feature>
<dbReference type="Gene3D" id="1.20.970.10">
    <property type="entry name" value="Transferase, Pyrimidine Nucleoside Phosphorylase, Chain C"/>
    <property type="match status" value="1"/>
</dbReference>
<dbReference type="FunFam" id="3.40.1030.10:FF:000002">
    <property type="entry name" value="Anthranilate phosphoribosyltransferase"/>
    <property type="match status" value="1"/>
</dbReference>
<comment type="similarity">
    <text evidence="12">Belongs to the anthranilate phosphoribosyltransferase family.</text>
</comment>
<dbReference type="AlphaFoldDB" id="A0A3A4P1L0"/>
<dbReference type="SUPFAM" id="SSF52418">
    <property type="entry name" value="Nucleoside phosphorylase/phosphoribosyltransferase catalytic domain"/>
    <property type="match status" value="1"/>
</dbReference>
<evidence type="ECO:0000313" key="15">
    <source>
        <dbReference type="EMBL" id="RJP25112.1"/>
    </source>
</evidence>
<reference evidence="15 16" key="1">
    <citation type="journal article" date="2017" name="ISME J.">
        <title>Energy and carbon metabolisms in a deep terrestrial subsurface fluid microbial community.</title>
        <authorList>
            <person name="Momper L."/>
            <person name="Jungbluth S.P."/>
            <person name="Lee M.D."/>
            <person name="Amend J.P."/>
        </authorList>
    </citation>
    <scope>NUCLEOTIDE SEQUENCE [LARGE SCALE GENOMIC DNA]</scope>
    <source>
        <strain evidence="15">SURF_5</strain>
    </source>
</reference>
<feature type="binding site" evidence="12">
    <location>
        <position position="225"/>
    </location>
    <ligand>
        <name>Mg(2+)</name>
        <dbReference type="ChEBI" id="CHEBI:18420"/>
        <label>2</label>
    </ligand>
</feature>